<keyword evidence="3" id="KW-1185">Reference proteome</keyword>
<dbReference type="Proteomes" id="UP001336835">
    <property type="component" value="Unassembled WGS sequence"/>
</dbReference>
<dbReference type="Pfam" id="PF13585">
    <property type="entry name" value="CHU_C"/>
    <property type="match status" value="1"/>
</dbReference>
<reference evidence="2 3" key="1">
    <citation type="submission" date="2024-01" db="EMBL/GenBank/DDBJ databases">
        <title>Pedobacter sp. nov., isolated from fresh soil.</title>
        <authorList>
            <person name="Le N.T.T."/>
        </authorList>
    </citation>
    <scope>NUCLEOTIDE SEQUENCE [LARGE SCALE GENOMIC DNA]</scope>
    <source>
        <strain evidence="2 3">KR3-3</strain>
    </source>
</reference>
<evidence type="ECO:0000313" key="3">
    <source>
        <dbReference type="Proteomes" id="UP001336835"/>
    </source>
</evidence>
<dbReference type="InterPro" id="IPR026341">
    <property type="entry name" value="T9SS_type_B"/>
</dbReference>
<dbReference type="SUPFAM" id="SSF50998">
    <property type="entry name" value="Quinoprotein alcohol dehydrogenase-like"/>
    <property type="match status" value="1"/>
</dbReference>
<dbReference type="PANTHER" id="PTHR35580">
    <property type="entry name" value="CELL SURFACE GLYCOPROTEIN (S-LAYER PROTEIN)-LIKE PROTEIN"/>
    <property type="match status" value="1"/>
</dbReference>
<organism evidence="2 3">
    <name type="scientific">Pedobacter albus</name>
    <dbReference type="NCBI Taxonomy" id="3113905"/>
    <lineage>
        <taxon>Bacteria</taxon>
        <taxon>Pseudomonadati</taxon>
        <taxon>Bacteroidota</taxon>
        <taxon>Sphingobacteriia</taxon>
        <taxon>Sphingobacteriales</taxon>
        <taxon>Sphingobacteriaceae</taxon>
        <taxon>Pedobacter</taxon>
    </lineage>
</organism>
<gene>
    <name evidence="2" type="ORF">VRU48_16905</name>
</gene>
<sequence length="1368" mass="147549">MFVSKLFPRLFFLLLFGLFSSTALAQQQPIPDWVKDIGGTGESKLTGIAVDKFDNVYVAGNFQGKVTVDHSGVSPAVDLNSNGNYDIFIAKYTADGKLLWARSIGGSGLDQVNNLTVDISGNVILGASFGSGIIDCDPGPGIFNVSSAGGDDALIVKLDANGNFLWAKGLGGFGTERGHVVTTDNNGNVIFVGAYGSASITSGSFTLTNKGGLDGFMVKYDPNGNTLWAYAIGSFSDDEIKSVKTDSNNDILVMGYFVGGVNLNPKGPAYNLSKSVPTYFIGKYSTNGDLVWANEIEASGSQTVSSIAVGPTNDVFLTGVYSGQIDFKSATNMQSLTAVGAKNLFVTQYNSNGRVVWARNIQGNASNPYSYYITADVENSVYIGGFFDQSLTFSDGTNSKTITYHGNRDTFFGKFSGTGDYLWAFNFGSSCVGNYGHKIAVDSKKNVLLGGAFCSTVDFNPSTCELNLTAKNFSSDGYISKFNQVKLTGDPLIISFALAEQSEPAVIDNVNKRIKIKVKEGTDVTKLRPTVQTDIGVLTPLSDTELDFTNPKPYIISSNCVNYIWTVEVTVAESGKREACSEETVSLNGEPGAPSNATFQWQIKDSNGDWINAPNTSNQSDYIFQSPANNGNGDLIIELRRKVSASGNDTYDSEYTLTLHAVTTNNLISTTQTVFCNGTATLTLDGTAPNGANSIASVFVWQQSSNQTDWTDISNSNTEDFSPQPFTQTTYFRRITKSNTCSVWSNVLKIEVYPAVTSAHAGADIQLCETSTLTLGANLPAANETGTWQVMSPVGYNPFTAANLNDPKATITNIPQNQEIILRWTIKQLQGCGSTSYAELKLYNYAKPIVAIPASTTINQGQSMVIPASFTPDPNTAYTFKWSPSTGLDDDSKLNPTASPLQTTLYTLTISYGQNCTVVASTRIIVDKTTQLDVCSENTFTLTGDTNNDIQPIFQWQKLVNGNWTDLPGESQQNLSLTADQNTGNSTIQFDYRRKVTVGNMIYYDSKYEVAVASTTFNNLIGASATVFCSGTVNNLQLTGNNPSGASNATISFSWEQSIDGASWQAIAGSSKDLTVNSLSQTTYFRRTTKATNCTSLSNILKIEVYPVATIANAGPDASYCNVSRVTLDSNPVLPNETGSWQVVSPIGYQPFTAQNVNNPKATINNLPQGQPVKLRWTIDNPDCQTSSSSELTLMSYPALILQAPSQQFVDLGKTINLGVSANLSSNIPYTFVWSPQTGLDQSDVLSPNASPTETTTYTLQVNYGDACIKTISVTVRVVKEIQIPNAFSPNLDGVNDTWEIKNLDSHLGSKLTVYNRNGTMVYQAFNYAGGWDGKHKNKPLPVGVYYYAIALNDKKSTIYTGSVTIIR</sequence>
<dbReference type="InterPro" id="IPR052918">
    <property type="entry name" value="Motility_Chemotaxis_Reg"/>
</dbReference>
<proteinExistence type="predicted"/>
<name>A0ABU7IBR2_9SPHI</name>
<comment type="caution">
    <text evidence="2">The sequence shown here is derived from an EMBL/GenBank/DDBJ whole genome shotgun (WGS) entry which is preliminary data.</text>
</comment>
<dbReference type="PANTHER" id="PTHR35580:SF1">
    <property type="entry name" value="PHYTASE-LIKE DOMAIN-CONTAINING PROTEIN"/>
    <property type="match status" value="1"/>
</dbReference>
<protein>
    <submittedName>
        <fullName evidence="2">Gliding motility-associated C-terminal domain-containing protein</fullName>
    </submittedName>
</protein>
<dbReference type="RefSeq" id="WP_330109097.1">
    <property type="nucleotide sequence ID" value="NZ_JAZDQT010000003.1"/>
</dbReference>
<accession>A0ABU7IBR2</accession>
<dbReference type="Gene3D" id="2.60.40.2340">
    <property type="match status" value="1"/>
</dbReference>
<keyword evidence="1" id="KW-0732">Signal</keyword>
<feature type="chain" id="PRO_5045412581" evidence="1">
    <location>
        <begin position="26"/>
        <end position="1368"/>
    </location>
</feature>
<evidence type="ECO:0000256" key="1">
    <source>
        <dbReference type="SAM" id="SignalP"/>
    </source>
</evidence>
<dbReference type="EMBL" id="JAZDQT010000003">
    <property type="protein sequence ID" value="MEE1946807.1"/>
    <property type="molecule type" value="Genomic_DNA"/>
</dbReference>
<dbReference type="NCBIfam" id="TIGR04131">
    <property type="entry name" value="Bac_Flav_CTERM"/>
    <property type="match status" value="1"/>
</dbReference>
<feature type="signal peptide" evidence="1">
    <location>
        <begin position="1"/>
        <end position="25"/>
    </location>
</feature>
<evidence type="ECO:0000313" key="2">
    <source>
        <dbReference type="EMBL" id="MEE1946807.1"/>
    </source>
</evidence>
<dbReference type="InterPro" id="IPR011047">
    <property type="entry name" value="Quinoprotein_ADH-like_sf"/>
</dbReference>